<evidence type="ECO:0000313" key="11">
    <source>
        <dbReference type="Proteomes" id="UP000554482"/>
    </source>
</evidence>
<dbReference type="AlphaFoldDB" id="A0A7J6WC49"/>
<feature type="chain" id="PRO_5029702541" evidence="7">
    <location>
        <begin position="26"/>
        <end position="460"/>
    </location>
</feature>
<keyword evidence="11" id="KW-1185">Reference proteome</keyword>
<feature type="transmembrane region" description="Helical" evidence="6">
    <location>
        <begin position="299"/>
        <end position="317"/>
    </location>
</feature>
<evidence type="ECO:0000256" key="3">
    <source>
        <dbReference type="ARBA" id="ARBA00022729"/>
    </source>
</evidence>
<keyword evidence="5 6" id="KW-0472">Membrane</keyword>
<dbReference type="Pfam" id="PF21904">
    <property type="entry name" value="CAND6-7_N"/>
    <property type="match status" value="1"/>
</dbReference>
<comment type="subcellular location">
    <subcellularLocation>
        <location evidence="1">Membrane</location>
        <topology evidence="1">Multi-pass membrane protein</topology>
    </subcellularLocation>
</comment>
<feature type="domain" description="CAND6/7 N-terminal" evidence="9">
    <location>
        <begin position="46"/>
        <end position="164"/>
    </location>
</feature>
<feature type="transmembrane region" description="Helical" evidence="6">
    <location>
        <begin position="368"/>
        <end position="386"/>
    </location>
</feature>
<dbReference type="EMBL" id="JABWDY010019628">
    <property type="protein sequence ID" value="KAF5193782.1"/>
    <property type="molecule type" value="Genomic_DNA"/>
</dbReference>
<feature type="domain" description="GOST seven transmembrane" evidence="8">
    <location>
        <begin position="192"/>
        <end position="352"/>
    </location>
</feature>
<dbReference type="PANTHER" id="PTHR21229">
    <property type="entry name" value="LUNG SEVEN TRANSMEMBRANE RECEPTOR"/>
    <property type="match status" value="1"/>
</dbReference>
<dbReference type="Proteomes" id="UP000554482">
    <property type="component" value="Unassembled WGS sequence"/>
</dbReference>
<evidence type="ECO:0000256" key="7">
    <source>
        <dbReference type="SAM" id="SignalP"/>
    </source>
</evidence>
<feature type="transmembrane region" description="Helical" evidence="6">
    <location>
        <begin position="337"/>
        <end position="356"/>
    </location>
</feature>
<keyword evidence="3 7" id="KW-0732">Signal</keyword>
<accession>A0A7J6WC49</accession>
<dbReference type="OrthoDB" id="10659918at2759"/>
<gene>
    <name evidence="10" type="ORF">FRX31_016631</name>
</gene>
<protein>
    <submittedName>
        <fullName evidence="10">Lung seven transmembrane receptor family protein</fullName>
    </submittedName>
</protein>
<dbReference type="GO" id="GO:0005794">
    <property type="term" value="C:Golgi apparatus"/>
    <property type="evidence" value="ECO:0007669"/>
    <property type="project" value="TreeGrafter"/>
</dbReference>
<keyword evidence="10" id="KW-0675">Receptor</keyword>
<dbReference type="InterPro" id="IPR009637">
    <property type="entry name" value="GPR107/GPR108-like"/>
</dbReference>
<evidence type="ECO:0000256" key="2">
    <source>
        <dbReference type="ARBA" id="ARBA00022692"/>
    </source>
</evidence>
<comment type="caution">
    <text evidence="10">The sequence shown here is derived from an EMBL/GenBank/DDBJ whole genome shotgun (WGS) entry which is preliminary data.</text>
</comment>
<evidence type="ECO:0000256" key="6">
    <source>
        <dbReference type="SAM" id="Phobius"/>
    </source>
</evidence>
<feature type="transmembrane region" description="Helical" evidence="6">
    <location>
        <begin position="406"/>
        <end position="425"/>
    </location>
</feature>
<dbReference type="Pfam" id="PF06814">
    <property type="entry name" value="GOST_TM"/>
    <property type="match status" value="1"/>
</dbReference>
<dbReference type="InterPro" id="IPR053937">
    <property type="entry name" value="GOST_TM"/>
</dbReference>
<feature type="signal peptide" evidence="7">
    <location>
        <begin position="1"/>
        <end position="25"/>
    </location>
</feature>
<reference evidence="10 11" key="1">
    <citation type="submission" date="2020-06" db="EMBL/GenBank/DDBJ databases">
        <title>Transcriptomic and genomic resources for Thalictrum thalictroides and T. hernandezii: Facilitating candidate gene discovery in an emerging model plant lineage.</title>
        <authorList>
            <person name="Arias T."/>
            <person name="Riano-Pachon D.M."/>
            <person name="Di Stilio V.S."/>
        </authorList>
    </citation>
    <scope>NUCLEOTIDE SEQUENCE [LARGE SCALE GENOMIC DNA]</scope>
    <source>
        <strain evidence="11">cv. WT478/WT964</strain>
        <tissue evidence="10">Leaves</tissue>
    </source>
</reference>
<sequence>MAKLLSFFFILLSSIVCFYPQPVFADIHHYKINTKYSRIPSFLFVDFFSFIENLGRFQLNVTDIHFSNPNPNDLSQIGFFLARVNPKYYGMYYGITCALHSSNVSDKIVYTFDNLRQDGANNITTFFNHTFVDINRTDLYALYFQNCGNDDLTVSMDVRYAMYNLNAKSSREGGGERRPSYLWPTQVYSMTRVYPIFSLIYLFLAFLWLYILYSNKPITKPPVILLLFSFVLVFKAWSLIFQVLHDYYILHNGCSQCWPSILLNFTSEFFSEATLLTFILLVSTGWSIIKPKLHQDDRLLVMTVIIMNLFFNAMKIVADQKPPTDEMFSYETSPSFVFLLVNCVYGIPLALALCSTEAFLRKNENPSVFLKYSMLFGSISVHYGTYNMLKLLCDVTLAIATTPYTVLGVVLHELVALLYYVYIGYKLRSEVNKEKLLTFNEDIEKATTEMLGFEENETEE</sequence>
<feature type="transmembrane region" description="Helical" evidence="6">
    <location>
        <begin position="269"/>
        <end position="287"/>
    </location>
</feature>
<evidence type="ECO:0000259" key="9">
    <source>
        <dbReference type="Pfam" id="PF21904"/>
    </source>
</evidence>
<keyword evidence="4 6" id="KW-1133">Transmembrane helix</keyword>
<name>A0A7J6WC49_THATH</name>
<evidence type="ECO:0000256" key="5">
    <source>
        <dbReference type="ARBA" id="ARBA00023136"/>
    </source>
</evidence>
<dbReference type="GO" id="GO:0016020">
    <property type="term" value="C:membrane"/>
    <property type="evidence" value="ECO:0007669"/>
    <property type="project" value="UniProtKB-SubCell"/>
</dbReference>
<feature type="transmembrane region" description="Helical" evidence="6">
    <location>
        <begin position="225"/>
        <end position="249"/>
    </location>
</feature>
<evidence type="ECO:0000259" key="8">
    <source>
        <dbReference type="Pfam" id="PF06814"/>
    </source>
</evidence>
<evidence type="ECO:0000313" key="10">
    <source>
        <dbReference type="EMBL" id="KAF5193782.1"/>
    </source>
</evidence>
<dbReference type="InterPro" id="IPR054103">
    <property type="entry name" value="CAND6-7_N"/>
</dbReference>
<evidence type="ECO:0000256" key="4">
    <source>
        <dbReference type="ARBA" id="ARBA00022989"/>
    </source>
</evidence>
<proteinExistence type="predicted"/>
<feature type="transmembrane region" description="Helical" evidence="6">
    <location>
        <begin position="193"/>
        <end position="213"/>
    </location>
</feature>
<dbReference type="PANTHER" id="PTHR21229:SF2">
    <property type="entry name" value="RE59932P"/>
    <property type="match status" value="1"/>
</dbReference>
<evidence type="ECO:0000256" key="1">
    <source>
        <dbReference type="ARBA" id="ARBA00004141"/>
    </source>
</evidence>
<keyword evidence="2 6" id="KW-0812">Transmembrane</keyword>
<organism evidence="10 11">
    <name type="scientific">Thalictrum thalictroides</name>
    <name type="common">Rue-anemone</name>
    <name type="synonym">Anemone thalictroides</name>
    <dbReference type="NCBI Taxonomy" id="46969"/>
    <lineage>
        <taxon>Eukaryota</taxon>
        <taxon>Viridiplantae</taxon>
        <taxon>Streptophyta</taxon>
        <taxon>Embryophyta</taxon>
        <taxon>Tracheophyta</taxon>
        <taxon>Spermatophyta</taxon>
        <taxon>Magnoliopsida</taxon>
        <taxon>Ranunculales</taxon>
        <taxon>Ranunculaceae</taxon>
        <taxon>Thalictroideae</taxon>
        <taxon>Thalictrum</taxon>
    </lineage>
</organism>